<sequence length="784" mass="90943">MSLSDMSKKLETHKLVYGAVTWYGAHKELANRKTYRISRVQQKEEKAKNMKTDPRTLTRKPNIEVKKIYPDELHHMTERRLDPEQVSPMEIDKIVNDDIGVFDAFDTQESFARMDQVLGVIAVVGQASRHFDPLVTNIIELTKSTLDIYENVQFNKKICDCLIDRVESVEMAIKSLKRHKEENARYFFIQTTYNTFHQLIVVLEKMQQYITDVSQLHGLRKFTNIMDIKKQFEKLTVEFDMIVSALQLKMAFSEKEQSIRDKVAIEDDINTTTKFLNNVKSGITEMTRDIAQDDTTPLKPQISDIFDEIIIKKNFVTETNKTTKFKAKIIPSDKIINPDAPSRGNVHRMLYEDKVVACKYFDNDQNARFHNELSMLYNLNHSENILRFYGLSELDEGQSQVLVFDWAGKGDLQTLYESYDLDWPVRLQIAVGICRGLLFLHGCQILHRELRCQNVVITEDFQPKLVNFNFGRPAKYSRYFVENITAVVHWLAPEKLRLGNKVKFSHKCDIFSFGMLLWEIAFERIPYKDWSYTSIIDHVKAGKRESMDIGSNPIQRDFTKIIRAAWQDDPTLRPGLHELFIQLDKLHKDNPVELAQPMKKNHIEMESTDAQSEIIVVEENNVQDKDLELKFLGIVRSILLLEEGIKSHKSGEKKVAWECFQAHADLGNNYAKYWQAHYLTEGYYVDKDTKKGTKYFKEAADADVADSQLRYAFSLYHDQIIQDTDAFLHYLTLAAENGNATAQFNLGRMYYAGMVGLNKDKEKGLQYLKMAALKNQPRAIQFLT</sequence>
<name>A0ACA9N3L2_9GLOM</name>
<gene>
    <name evidence="1" type="ORF">DHETER_LOCUS8452</name>
</gene>
<keyword evidence="2" id="KW-1185">Reference proteome</keyword>
<comment type="caution">
    <text evidence="1">The sequence shown here is derived from an EMBL/GenBank/DDBJ whole genome shotgun (WGS) entry which is preliminary data.</text>
</comment>
<evidence type="ECO:0000313" key="2">
    <source>
        <dbReference type="Proteomes" id="UP000789702"/>
    </source>
</evidence>
<dbReference type="Proteomes" id="UP000789702">
    <property type="component" value="Unassembled WGS sequence"/>
</dbReference>
<feature type="non-terminal residue" evidence="1">
    <location>
        <position position="784"/>
    </location>
</feature>
<proteinExistence type="predicted"/>
<reference evidence="1" key="1">
    <citation type="submission" date="2021-06" db="EMBL/GenBank/DDBJ databases">
        <authorList>
            <person name="Kallberg Y."/>
            <person name="Tangrot J."/>
            <person name="Rosling A."/>
        </authorList>
    </citation>
    <scope>NUCLEOTIDE SEQUENCE</scope>
    <source>
        <strain evidence="1">IL203A</strain>
    </source>
</reference>
<evidence type="ECO:0000313" key="1">
    <source>
        <dbReference type="EMBL" id="CAG8632279.1"/>
    </source>
</evidence>
<dbReference type="EMBL" id="CAJVPU010013416">
    <property type="protein sequence ID" value="CAG8632279.1"/>
    <property type="molecule type" value="Genomic_DNA"/>
</dbReference>
<organism evidence="1 2">
    <name type="scientific">Dentiscutata heterogama</name>
    <dbReference type="NCBI Taxonomy" id="1316150"/>
    <lineage>
        <taxon>Eukaryota</taxon>
        <taxon>Fungi</taxon>
        <taxon>Fungi incertae sedis</taxon>
        <taxon>Mucoromycota</taxon>
        <taxon>Glomeromycotina</taxon>
        <taxon>Glomeromycetes</taxon>
        <taxon>Diversisporales</taxon>
        <taxon>Gigasporaceae</taxon>
        <taxon>Dentiscutata</taxon>
    </lineage>
</organism>
<protein>
    <submittedName>
        <fullName evidence="1">3228_t:CDS:1</fullName>
    </submittedName>
</protein>
<accession>A0ACA9N3L2</accession>